<organism evidence="2">
    <name type="scientific">bioreactor metagenome</name>
    <dbReference type="NCBI Taxonomy" id="1076179"/>
    <lineage>
        <taxon>unclassified sequences</taxon>
        <taxon>metagenomes</taxon>
        <taxon>ecological metagenomes</taxon>
    </lineage>
</organism>
<dbReference type="EMBL" id="VSSQ01009832">
    <property type="protein sequence ID" value="MPM42721.1"/>
    <property type="molecule type" value="Genomic_DNA"/>
</dbReference>
<proteinExistence type="predicted"/>
<feature type="domain" description="Transposase IS4-like" evidence="1">
    <location>
        <begin position="2"/>
        <end position="113"/>
    </location>
</feature>
<dbReference type="GO" id="GO:0006313">
    <property type="term" value="P:DNA transposition"/>
    <property type="evidence" value="ECO:0007669"/>
    <property type="project" value="InterPro"/>
</dbReference>
<reference evidence="2" key="1">
    <citation type="submission" date="2019-08" db="EMBL/GenBank/DDBJ databases">
        <authorList>
            <person name="Kucharzyk K."/>
            <person name="Murdoch R.W."/>
            <person name="Higgins S."/>
            <person name="Loffler F."/>
        </authorList>
    </citation>
    <scope>NUCLEOTIDE SEQUENCE</scope>
</reference>
<dbReference type="PANTHER" id="PTHR30007:SF0">
    <property type="entry name" value="TRANSPOSASE"/>
    <property type="match status" value="1"/>
</dbReference>
<dbReference type="GO" id="GO:0004803">
    <property type="term" value="F:transposase activity"/>
    <property type="evidence" value="ECO:0007669"/>
    <property type="project" value="InterPro"/>
</dbReference>
<evidence type="ECO:0000313" key="2">
    <source>
        <dbReference type="EMBL" id="MPM42721.1"/>
    </source>
</evidence>
<comment type="caution">
    <text evidence="2">The sequence shown here is derived from an EMBL/GenBank/DDBJ whole genome shotgun (WGS) entry which is preliminary data.</text>
</comment>
<sequence>MSIVVTGANRHDVTQVEEVLKNRVRKPRGKTKQNLCADAGYSEEKSEAIMEKYRYIPHIRLRGEEKMAIQHGYKAKRWIVEVTHSWLNRFRKLLVRYEKTNASYEALLQLAASIIAFRKVGVI</sequence>
<dbReference type="AlphaFoldDB" id="A0A644ZS57"/>
<name>A0A644ZS57_9ZZZZ</name>
<accession>A0A644ZS57</accession>
<dbReference type="PANTHER" id="PTHR30007">
    <property type="entry name" value="PHP DOMAIN PROTEIN"/>
    <property type="match status" value="1"/>
</dbReference>
<evidence type="ECO:0000259" key="1">
    <source>
        <dbReference type="Pfam" id="PF01609"/>
    </source>
</evidence>
<protein>
    <submittedName>
        <fullName evidence="2">IS5 family transposase ISMac11</fullName>
    </submittedName>
</protein>
<dbReference type="InterPro" id="IPR002559">
    <property type="entry name" value="Transposase_11"/>
</dbReference>
<dbReference type="Pfam" id="PF01609">
    <property type="entry name" value="DDE_Tnp_1"/>
    <property type="match status" value="1"/>
</dbReference>
<gene>
    <name evidence="2" type="ORF">SDC9_89391</name>
</gene>
<dbReference type="GO" id="GO:0003677">
    <property type="term" value="F:DNA binding"/>
    <property type="evidence" value="ECO:0007669"/>
    <property type="project" value="InterPro"/>
</dbReference>